<evidence type="ECO:0000256" key="2">
    <source>
        <dbReference type="ARBA" id="ARBA00006325"/>
    </source>
</evidence>
<evidence type="ECO:0000256" key="6">
    <source>
        <dbReference type="SAM" id="Phobius"/>
    </source>
</evidence>
<comment type="caution">
    <text evidence="7">The sequence shown here is derived from an EMBL/GenBank/DDBJ whole genome shotgun (WGS) entry which is preliminary data.</text>
</comment>
<dbReference type="GO" id="GO:0016020">
    <property type="term" value="C:membrane"/>
    <property type="evidence" value="ECO:0007669"/>
    <property type="project" value="UniProtKB-SubCell"/>
</dbReference>
<evidence type="ECO:0000256" key="4">
    <source>
        <dbReference type="ARBA" id="ARBA00022989"/>
    </source>
</evidence>
<dbReference type="PANTHER" id="PTHR22779:SF6">
    <property type="entry name" value="SD17342P"/>
    <property type="match status" value="1"/>
</dbReference>
<organism evidence="7 8">
    <name type="scientific">Araneus ventricosus</name>
    <name type="common">Orbweaver spider</name>
    <name type="synonym">Epeira ventricosa</name>
    <dbReference type="NCBI Taxonomy" id="182803"/>
    <lineage>
        <taxon>Eukaryota</taxon>
        <taxon>Metazoa</taxon>
        <taxon>Ecdysozoa</taxon>
        <taxon>Arthropoda</taxon>
        <taxon>Chelicerata</taxon>
        <taxon>Arachnida</taxon>
        <taxon>Araneae</taxon>
        <taxon>Araneomorphae</taxon>
        <taxon>Entelegynae</taxon>
        <taxon>Araneoidea</taxon>
        <taxon>Araneidae</taxon>
        <taxon>Araneus</taxon>
    </lineage>
</organism>
<comment type="subcellular location">
    <subcellularLocation>
        <location evidence="1">Membrane</location>
        <topology evidence="1">Multi-pass membrane protein</topology>
    </subcellularLocation>
</comment>
<evidence type="ECO:0000256" key="5">
    <source>
        <dbReference type="ARBA" id="ARBA00023136"/>
    </source>
</evidence>
<evidence type="ECO:0000313" key="8">
    <source>
        <dbReference type="Proteomes" id="UP000499080"/>
    </source>
</evidence>
<comment type="similarity">
    <text evidence="2">Belongs to the TMEM170 family.</text>
</comment>
<keyword evidence="3 6" id="KW-0812">Transmembrane</keyword>
<evidence type="ECO:0000313" key="7">
    <source>
        <dbReference type="EMBL" id="GBL83948.1"/>
    </source>
</evidence>
<dbReference type="Proteomes" id="UP000499080">
    <property type="component" value="Unassembled WGS sequence"/>
</dbReference>
<gene>
    <name evidence="7" type="primary">TMEM170A</name>
    <name evidence="7" type="ORF">AVEN_100836_1</name>
</gene>
<accession>A0A4Y2AW44</accession>
<dbReference type="OrthoDB" id="13807at2759"/>
<evidence type="ECO:0000256" key="1">
    <source>
        <dbReference type="ARBA" id="ARBA00004141"/>
    </source>
</evidence>
<name>A0A4Y2AW44_ARAVE</name>
<feature type="transmembrane region" description="Helical" evidence="6">
    <location>
        <begin position="20"/>
        <end position="48"/>
    </location>
</feature>
<keyword evidence="8" id="KW-1185">Reference proteome</keyword>
<dbReference type="EMBL" id="BGPR01000035">
    <property type="protein sequence ID" value="GBL83948.1"/>
    <property type="molecule type" value="Genomic_DNA"/>
</dbReference>
<keyword evidence="5 6" id="KW-0472">Membrane</keyword>
<sequence>MNVLDNADDGNAPLETFSEMWYRIFLWALFSSLFVHIIAASIAVGMLWKHKFGCYTAAVILVFGILAPITGGVITSAAIAGVYSASRFQMATDYALVWGTGQTFLATVMSYTRILATL</sequence>
<keyword evidence="4 6" id="KW-1133">Transmembrane helix</keyword>
<dbReference type="Pfam" id="PF10190">
    <property type="entry name" value="Tmemb_170"/>
    <property type="match status" value="1"/>
</dbReference>
<proteinExistence type="inferred from homology"/>
<dbReference type="InterPro" id="IPR019334">
    <property type="entry name" value="TMEM170A/B/YPR153W-like"/>
</dbReference>
<feature type="transmembrane region" description="Helical" evidence="6">
    <location>
        <begin position="95"/>
        <end position="116"/>
    </location>
</feature>
<evidence type="ECO:0000256" key="3">
    <source>
        <dbReference type="ARBA" id="ARBA00022692"/>
    </source>
</evidence>
<dbReference type="AlphaFoldDB" id="A0A4Y2AW44"/>
<feature type="transmembrane region" description="Helical" evidence="6">
    <location>
        <begin position="55"/>
        <end position="83"/>
    </location>
</feature>
<protein>
    <submittedName>
        <fullName evidence="7">Transmembrane protein 170A</fullName>
    </submittedName>
</protein>
<reference evidence="7 8" key="1">
    <citation type="journal article" date="2019" name="Sci. Rep.">
        <title>Orb-weaving spider Araneus ventricosus genome elucidates the spidroin gene catalogue.</title>
        <authorList>
            <person name="Kono N."/>
            <person name="Nakamura H."/>
            <person name="Ohtoshi R."/>
            <person name="Moran D.A.P."/>
            <person name="Shinohara A."/>
            <person name="Yoshida Y."/>
            <person name="Fujiwara M."/>
            <person name="Mori M."/>
            <person name="Tomita M."/>
            <person name="Arakawa K."/>
        </authorList>
    </citation>
    <scope>NUCLEOTIDE SEQUENCE [LARGE SCALE GENOMIC DNA]</scope>
</reference>
<dbReference type="PANTHER" id="PTHR22779">
    <property type="entry name" value="SD17342P"/>
    <property type="match status" value="1"/>
</dbReference>